<keyword evidence="1" id="KW-0812">Transmembrane</keyword>
<evidence type="ECO:0000256" key="1">
    <source>
        <dbReference type="SAM" id="Phobius"/>
    </source>
</evidence>
<dbReference type="InterPro" id="IPR054229">
    <property type="entry name" value="DUF6954"/>
</dbReference>
<keyword evidence="1" id="KW-1133">Transmembrane helix</keyword>
<comment type="caution">
    <text evidence="2">The sequence shown here is derived from an EMBL/GenBank/DDBJ whole genome shotgun (WGS) entry which is preliminary data.</text>
</comment>
<keyword evidence="1" id="KW-0472">Membrane</keyword>
<dbReference type="Proteomes" id="UP000675379">
    <property type="component" value="Unassembled WGS sequence"/>
</dbReference>
<evidence type="ECO:0000313" key="2">
    <source>
        <dbReference type="EMBL" id="MBR0575729.1"/>
    </source>
</evidence>
<name>A0A941HPU6_9CLOT</name>
<feature type="transmembrane region" description="Helical" evidence="1">
    <location>
        <begin position="37"/>
        <end position="56"/>
    </location>
</feature>
<dbReference type="Pfam" id="PF22268">
    <property type="entry name" value="DUF6954"/>
    <property type="match status" value="1"/>
</dbReference>
<dbReference type="EMBL" id="JAGSCS010000004">
    <property type="protein sequence ID" value="MBR0575729.1"/>
    <property type="molecule type" value="Genomic_DNA"/>
</dbReference>
<protein>
    <submittedName>
        <fullName evidence="2">Uncharacterized protein</fullName>
    </submittedName>
</protein>
<keyword evidence="3" id="KW-1185">Reference proteome</keyword>
<evidence type="ECO:0000313" key="3">
    <source>
        <dbReference type="Proteomes" id="UP000675379"/>
    </source>
</evidence>
<dbReference type="AlphaFoldDB" id="A0A941HPU6"/>
<sequence length="62" mass="7020">MLKFLLDLIFVAGLALITFFGLGPVILADGSSTERMITLAVVLAIYFGWIALFRFLRRKRSR</sequence>
<dbReference type="RefSeq" id="WP_211800304.1">
    <property type="nucleotide sequence ID" value="NZ_JAGSCS010000004.1"/>
</dbReference>
<reference evidence="2" key="1">
    <citation type="submission" date="2021-04" db="EMBL/GenBank/DDBJ databases">
        <title>Proteiniclasticum sedimins sp. nov., an obligate anaerobic bacterium isolated from anaerobic sludge.</title>
        <authorList>
            <person name="Liu J."/>
        </authorList>
    </citation>
    <scope>NUCLEOTIDE SEQUENCE</scope>
    <source>
        <strain evidence="2">BAD-10</strain>
    </source>
</reference>
<organism evidence="2 3">
    <name type="scientific">Proteiniclasticum sediminis</name>
    <dbReference type="NCBI Taxonomy" id="2804028"/>
    <lineage>
        <taxon>Bacteria</taxon>
        <taxon>Bacillati</taxon>
        <taxon>Bacillota</taxon>
        <taxon>Clostridia</taxon>
        <taxon>Eubacteriales</taxon>
        <taxon>Clostridiaceae</taxon>
        <taxon>Proteiniclasticum</taxon>
    </lineage>
</organism>
<accession>A0A941HPU6</accession>
<proteinExistence type="predicted"/>
<gene>
    <name evidence="2" type="ORF">KCG48_05155</name>
</gene>